<organism evidence="1 2">
    <name type="scientific">Streptacidiphilus fuscans</name>
    <dbReference type="NCBI Taxonomy" id="2789292"/>
    <lineage>
        <taxon>Bacteria</taxon>
        <taxon>Bacillati</taxon>
        <taxon>Actinomycetota</taxon>
        <taxon>Actinomycetes</taxon>
        <taxon>Kitasatosporales</taxon>
        <taxon>Streptomycetaceae</taxon>
        <taxon>Streptacidiphilus</taxon>
    </lineage>
</organism>
<reference evidence="1" key="1">
    <citation type="submission" date="2020-11" db="EMBL/GenBank/DDBJ databases">
        <title>Isolation and identification of active actinomycetes.</title>
        <authorList>
            <person name="Yu B."/>
        </authorList>
    </citation>
    <scope>NUCLEOTIDE SEQUENCE</scope>
    <source>
        <strain evidence="1">NEAU-YB345</strain>
    </source>
</reference>
<dbReference type="AlphaFoldDB" id="A0A931FF85"/>
<gene>
    <name evidence="1" type="ORF">I2501_09025</name>
</gene>
<proteinExistence type="predicted"/>
<name>A0A931FF85_9ACTN</name>
<comment type="caution">
    <text evidence="1">The sequence shown here is derived from an EMBL/GenBank/DDBJ whole genome shotgun (WGS) entry which is preliminary data.</text>
</comment>
<dbReference type="EMBL" id="JADPRT010000003">
    <property type="protein sequence ID" value="MBF9068179.1"/>
    <property type="molecule type" value="Genomic_DNA"/>
</dbReference>
<dbReference type="Proteomes" id="UP000657385">
    <property type="component" value="Unassembled WGS sequence"/>
</dbReference>
<accession>A0A931FF85</accession>
<dbReference type="RefSeq" id="WP_196193337.1">
    <property type="nucleotide sequence ID" value="NZ_JADPRT010000003.1"/>
</dbReference>
<evidence type="ECO:0000313" key="2">
    <source>
        <dbReference type="Proteomes" id="UP000657385"/>
    </source>
</evidence>
<protein>
    <submittedName>
        <fullName evidence="1">Uncharacterized protein</fullName>
    </submittedName>
</protein>
<keyword evidence="2" id="KW-1185">Reference proteome</keyword>
<sequence>MNAPIIRPLAAAHFRDALTAAQSGDLPATLGALLAIDNESWEGIRTRLDELGPTVAALALNTLGGAA</sequence>
<evidence type="ECO:0000313" key="1">
    <source>
        <dbReference type="EMBL" id="MBF9068179.1"/>
    </source>
</evidence>